<feature type="region of interest" description="Disordered" evidence="11">
    <location>
        <begin position="1173"/>
        <end position="1204"/>
    </location>
</feature>
<dbReference type="PROSITE" id="PS50011">
    <property type="entry name" value="PROTEIN_KINASE_DOM"/>
    <property type="match status" value="1"/>
</dbReference>
<keyword evidence="7 10" id="KW-0067">ATP-binding</keyword>
<dbReference type="EC" id="2.7.11.1" evidence="2"/>
<dbReference type="CDD" id="cd05581">
    <property type="entry name" value="STKc_PDK1"/>
    <property type="match status" value="1"/>
</dbReference>
<evidence type="ECO:0000256" key="2">
    <source>
        <dbReference type="ARBA" id="ARBA00012513"/>
    </source>
</evidence>
<dbReference type="InterPro" id="IPR011009">
    <property type="entry name" value="Kinase-like_dom_sf"/>
</dbReference>
<evidence type="ECO:0000256" key="4">
    <source>
        <dbReference type="ARBA" id="ARBA00022679"/>
    </source>
</evidence>
<comment type="caution">
    <text evidence="13">The sequence shown here is derived from an EMBL/GenBank/DDBJ whole genome shotgun (WGS) entry which is preliminary data.</text>
</comment>
<comment type="similarity">
    <text evidence="1">Belongs to the protein kinase superfamily. AGC Ser/Thr protein kinase family. PDPK1 subfamily.</text>
</comment>
<dbReference type="AlphaFoldDB" id="A0A9P6WH54"/>
<evidence type="ECO:0000313" key="13">
    <source>
        <dbReference type="EMBL" id="KAG0687099.1"/>
    </source>
</evidence>
<dbReference type="GO" id="GO:0030447">
    <property type="term" value="P:filamentous growth"/>
    <property type="evidence" value="ECO:0007669"/>
    <property type="project" value="UniProtKB-ARBA"/>
</dbReference>
<reference evidence="13" key="1">
    <citation type="submission" date="2020-11" db="EMBL/GenBank/DDBJ databases">
        <title>Kefir isolates.</title>
        <authorList>
            <person name="Marcisauskas S."/>
            <person name="Kim Y."/>
            <person name="Blasche S."/>
        </authorList>
    </citation>
    <scope>NUCLEOTIDE SEQUENCE</scope>
    <source>
        <strain evidence="13">Olga-1</strain>
    </source>
</reference>
<dbReference type="InterPro" id="IPR057614">
    <property type="entry name" value="PH_PKH3_C"/>
</dbReference>
<evidence type="ECO:0000256" key="6">
    <source>
        <dbReference type="ARBA" id="ARBA00022777"/>
    </source>
</evidence>
<dbReference type="Pfam" id="PF25347">
    <property type="entry name" value="PH_PKH3_C"/>
    <property type="match status" value="1"/>
</dbReference>
<dbReference type="FunFam" id="3.30.200.20:FF:000191">
    <property type="entry name" value="3-phosphoinositide-dependent protein kinase 2-like"/>
    <property type="match status" value="1"/>
</dbReference>
<organism evidence="13 14">
    <name type="scientific">Pichia californica</name>
    <dbReference type="NCBI Taxonomy" id="460514"/>
    <lineage>
        <taxon>Eukaryota</taxon>
        <taxon>Fungi</taxon>
        <taxon>Dikarya</taxon>
        <taxon>Ascomycota</taxon>
        <taxon>Saccharomycotina</taxon>
        <taxon>Pichiomycetes</taxon>
        <taxon>Pichiales</taxon>
        <taxon>Pichiaceae</taxon>
        <taxon>Pichia</taxon>
    </lineage>
</organism>
<dbReference type="SMART" id="SM00220">
    <property type="entry name" value="S_TKc"/>
    <property type="match status" value="1"/>
</dbReference>
<dbReference type="Proteomes" id="UP000697127">
    <property type="component" value="Unassembled WGS sequence"/>
</dbReference>
<evidence type="ECO:0000313" key="14">
    <source>
        <dbReference type="Proteomes" id="UP000697127"/>
    </source>
</evidence>
<sequence>MTAETTLASVSGHNSNRIGEIVTNDTSNNTNDVLMDSISSIPTSVSASGSLSSQPIYSLKDSSLPDTSKTIGTISLDKSCISTRKRSADDFKFLECIGEGSYSKVYRAVSKKNVYTYAIKILNKQHIHKEKKRKYVTIEKNTLNVLGKHPGIVTLYYTFQDPISLYFVIDFAQNGELLNLMHKLGSLSVELAKYYTIQLIDTISFIHGKGIIHRDLKPENILLGCDWKLMITDFGAAKFVDEPVQGKDQQNLKENDDITESIGSFVGTAEYISPELLKFNQSSFASDYWSLGCIIYQMFVGIPPFKATNEYETFEKIVDLIYAFPDPHKFPLPSNIVNLVKKLLVDDPNERLGSNEIKAHPWFKDINWNNPNCIWGPVPKLEPYRPEKYFKFKTIAPSSLQKNIPKPQLASSSSSSSPQQQNIVKSAANISSDKSTHLSNQPKTLAKRPETDYVNDRRVALKKQIMNAQNNTHLMNKVNNRINENNVSIIKNVQSPALRSINPASCATSLQTSTVATTSPQVPNPLAALEVNKKRISNGKPVNDVSSPIQKKRLSRNDSLSSIFTSNDSSKSVIIKSATTPTTTPTITLQKTFSNNKGNNNINKIKVNNNINTNKNVNINININNNNKNINTNTNKNINNNNNNKSTIKVEKKVITTPNTSDKKVIKTNSSIASVKSVKPITSSPTITYSPNIGNKPNIYPKPTYNQTGYGQLPLFIPKPRVASSDAAAAAGAIGTLLTHKRHLNSTSSTDTQYKQLQNHQKQLINPVLLDRQIPSIITSKLMQQETILKLDNIFKSEISHKANQFTTPGQTLNHEILENIIHKYDRELSKDLKACVMVITSYARLFIYELNDDFRLHNPQSLTQIQALDFYVKIIEIKLTNKNVSLYDYEFDEEMHEGYLILELANVNKLVFLSAWDRSRLIKGGINSNVRVGFNVNENESWVRSFLKAKSLLKKREVVTHNNLKKSDSNNTLGGNNNSGNINKSEKKSINNEPLPKVYRAGSTSSMHQSFRKLKMNTHSKIRSLSTSSTKDNSVSSNISSSPSIPSFQISNNNENGERNSGSQNNSILTGVKELAMGVKAGFKGKDGIVSDGKRIKSDSDRTGDFNNISDNFTEEVTIELNDDELSEILKSTTLNDSVTTLHSNNTPAISSLDGHKYRQLATKKSVSNFNIQTNGREIPQEKRGKKNNEPHNHSYINPAKRESKAAIAAALAVGRKQ</sequence>
<evidence type="ECO:0000256" key="3">
    <source>
        <dbReference type="ARBA" id="ARBA00022527"/>
    </source>
</evidence>
<evidence type="ECO:0000256" key="7">
    <source>
        <dbReference type="ARBA" id="ARBA00022840"/>
    </source>
</evidence>
<feature type="compositionally biased region" description="Basic and acidic residues" evidence="11">
    <location>
        <begin position="1180"/>
        <end position="1194"/>
    </location>
</feature>
<dbReference type="InterPro" id="IPR050236">
    <property type="entry name" value="Ser_Thr_kinase_AGC"/>
</dbReference>
<accession>A0A9P6WH54</accession>
<dbReference type="Gene3D" id="3.30.200.20">
    <property type="entry name" value="Phosphorylase Kinase, domain 1"/>
    <property type="match status" value="1"/>
</dbReference>
<dbReference type="Gene3D" id="1.10.510.10">
    <property type="entry name" value="Transferase(Phosphotransferase) domain 1"/>
    <property type="match status" value="1"/>
</dbReference>
<feature type="compositionally biased region" description="Polar residues" evidence="11">
    <location>
        <begin position="418"/>
        <end position="443"/>
    </location>
</feature>
<dbReference type="PROSITE" id="PS00108">
    <property type="entry name" value="PROTEIN_KINASE_ST"/>
    <property type="match status" value="1"/>
</dbReference>
<dbReference type="InterPro" id="IPR008271">
    <property type="entry name" value="Ser/Thr_kinase_AS"/>
</dbReference>
<dbReference type="Pfam" id="PF00069">
    <property type="entry name" value="Pkinase"/>
    <property type="match status" value="1"/>
</dbReference>
<feature type="compositionally biased region" description="Basic residues" evidence="11">
    <location>
        <begin position="1011"/>
        <end position="1023"/>
    </location>
</feature>
<dbReference type="InterPro" id="IPR017441">
    <property type="entry name" value="Protein_kinase_ATP_BS"/>
</dbReference>
<evidence type="ECO:0000256" key="5">
    <source>
        <dbReference type="ARBA" id="ARBA00022741"/>
    </source>
</evidence>
<keyword evidence="5 10" id="KW-0547">Nucleotide-binding</keyword>
<evidence type="ECO:0000256" key="10">
    <source>
        <dbReference type="PROSITE-ProRule" id="PRU10141"/>
    </source>
</evidence>
<feature type="compositionally biased region" description="Low complexity" evidence="11">
    <location>
        <begin position="1025"/>
        <end position="1067"/>
    </location>
</feature>
<proteinExistence type="inferred from homology"/>
<dbReference type="GO" id="GO:0060211">
    <property type="term" value="P:regulation of nuclear-transcribed mRNA poly(A) tail shortening"/>
    <property type="evidence" value="ECO:0007669"/>
    <property type="project" value="UniProtKB-ARBA"/>
</dbReference>
<dbReference type="GO" id="GO:0032511">
    <property type="term" value="P:late endosome to vacuole transport via multivesicular body sorting pathway"/>
    <property type="evidence" value="ECO:0007669"/>
    <property type="project" value="UniProtKB-ARBA"/>
</dbReference>
<dbReference type="GO" id="GO:0010606">
    <property type="term" value="P:positive regulation of cytoplasmic mRNA processing body assembly"/>
    <property type="evidence" value="ECO:0007669"/>
    <property type="project" value="UniProtKB-ARBA"/>
</dbReference>
<comment type="catalytic activity">
    <reaction evidence="9">
        <text>L-seryl-[protein] + ATP = O-phospho-L-seryl-[protein] + ADP + H(+)</text>
        <dbReference type="Rhea" id="RHEA:17989"/>
        <dbReference type="Rhea" id="RHEA-COMP:9863"/>
        <dbReference type="Rhea" id="RHEA-COMP:11604"/>
        <dbReference type="ChEBI" id="CHEBI:15378"/>
        <dbReference type="ChEBI" id="CHEBI:29999"/>
        <dbReference type="ChEBI" id="CHEBI:30616"/>
        <dbReference type="ChEBI" id="CHEBI:83421"/>
        <dbReference type="ChEBI" id="CHEBI:456216"/>
        <dbReference type="EC" id="2.7.11.1"/>
    </reaction>
</comment>
<comment type="catalytic activity">
    <reaction evidence="8">
        <text>L-threonyl-[protein] + ATP = O-phospho-L-threonyl-[protein] + ADP + H(+)</text>
        <dbReference type="Rhea" id="RHEA:46608"/>
        <dbReference type="Rhea" id="RHEA-COMP:11060"/>
        <dbReference type="Rhea" id="RHEA-COMP:11605"/>
        <dbReference type="ChEBI" id="CHEBI:15378"/>
        <dbReference type="ChEBI" id="CHEBI:30013"/>
        <dbReference type="ChEBI" id="CHEBI:30616"/>
        <dbReference type="ChEBI" id="CHEBI:61977"/>
        <dbReference type="ChEBI" id="CHEBI:456216"/>
        <dbReference type="EC" id="2.7.11.1"/>
    </reaction>
</comment>
<evidence type="ECO:0000256" key="1">
    <source>
        <dbReference type="ARBA" id="ARBA00010006"/>
    </source>
</evidence>
<gene>
    <name evidence="13" type="ORF">C6P40_002879</name>
</gene>
<dbReference type="InterPro" id="IPR000719">
    <property type="entry name" value="Prot_kinase_dom"/>
</dbReference>
<feature type="region of interest" description="Disordered" evidence="11">
    <location>
        <begin position="964"/>
        <end position="1067"/>
    </location>
</feature>
<evidence type="ECO:0000256" key="9">
    <source>
        <dbReference type="ARBA" id="ARBA00048679"/>
    </source>
</evidence>
<dbReference type="OrthoDB" id="347657at2759"/>
<name>A0A9P6WH54_9ASCO</name>
<keyword evidence="6" id="KW-0418">Kinase</keyword>
<dbReference type="EMBL" id="PUHW01000315">
    <property type="protein sequence ID" value="KAG0687099.1"/>
    <property type="molecule type" value="Genomic_DNA"/>
</dbReference>
<dbReference type="SUPFAM" id="SSF56112">
    <property type="entry name" value="Protein kinase-like (PK-like)"/>
    <property type="match status" value="1"/>
</dbReference>
<evidence type="ECO:0000256" key="11">
    <source>
        <dbReference type="SAM" id="MobiDB-lite"/>
    </source>
</evidence>
<protein>
    <recommendedName>
        <fullName evidence="2">non-specific serine/threonine protein kinase</fullName>
        <ecNumber evidence="2">2.7.11.1</ecNumber>
    </recommendedName>
</protein>
<evidence type="ECO:0000256" key="8">
    <source>
        <dbReference type="ARBA" id="ARBA00047899"/>
    </source>
</evidence>
<feature type="domain" description="Protein kinase" evidence="12">
    <location>
        <begin position="91"/>
        <end position="363"/>
    </location>
</feature>
<dbReference type="GO" id="GO:0000196">
    <property type="term" value="P:cell integrity MAPK cascade"/>
    <property type="evidence" value="ECO:0007669"/>
    <property type="project" value="UniProtKB-ARBA"/>
</dbReference>
<dbReference type="GO" id="GO:0004674">
    <property type="term" value="F:protein serine/threonine kinase activity"/>
    <property type="evidence" value="ECO:0007669"/>
    <property type="project" value="UniProtKB-KW"/>
</dbReference>
<dbReference type="GO" id="GO:0005524">
    <property type="term" value="F:ATP binding"/>
    <property type="evidence" value="ECO:0007669"/>
    <property type="project" value="UniProtKB-UniRule"/>
</dbReference>
<feature type="region of interest" description="Disordered" evidence="11">
    <location>
        <begin position="401"/>
        <end position="454"/>
    </location>
</feature>
<dbReference type="FunFam" id="1.10.510.10:FF:000534">
    <property type="entry name" value="Serine/threonine-protein kinase PKH2"/>
    <property type="match status" value="1"/>
</dbReference>
<evidence type="ECO:0000259" key="12">
    <source>
        <dbReference type="PROSITE" id="PS50011"/>
    </source>
</evidence>
<keyword evidence="14" id="KW-1185">Reference proteome</keyword>
<feature type="binding site" evidence="10">
    <location>
        <position position="120"/>
    </location>
    <ligand>
        <name>ATP</name>
        <dbReference type="ChEBI" id="CHEBI:30616"/>
    </ligand>
</feature>
<keyword evidence="3" id="KW-0723">Serine/threonine-protein kinase</keyword>
<feature type="compositionally biased region" description="Low complexity" evidence="11">
    <location>
        <begin position="975"/>
        <end position="984"/>
    </location>
</feature>
<dbReference type="PROSITE" id="PS00107">
    <property type="entry name" value="PROTEIN_KINASE_ATP"/>
    <property type="match status" value="1"/>
</dbReference>
<dbReference type="PANTHER" id="PTHR24356:SF163">
    <property type="entry name" value="3-PHOSPHOINOSITIDE-DEPENDENT PROTEIN KINASE 1-RELATED"/>
    <property type="match status" value="1"/>
</dbReference>
<dbReference type="PANTHER" id="PTHR24356">
    <property type="entry name" value="SERINE/THREONINE-PROTEIN KINASE"/>
    <property type="match status" value="1"/>
</dbReference>
<keyword evidence="4" id="KW-0808">Transferase</keyword>
<dbReference type="InterPro" id="IPR039046">
    <property type="entry name" value="PDPK1"/>
</dbReference>